<reference evidence="2 3" key="1">
    <citation type="journal article" date="2009" name="Stand. Genomic Sci.">
        <title>Complete genome sequence of Catenulispora acidiphila type strain (ID 139908).</title>
        <authorList>
            <person name="Copeland A."/>
            <person name="Lapidus A."/>
            <person name="Glavina Del Rio T."/>
            <person name="Nolan M."/>
            <person name="Lucas S."/>
            <person name="Chen F."/>
            <person name="Tice H."/>
            <person name="Cheng J.F."/>
            <person name="Bruce D."/>
            <person name="Goodwin L."/>
            <person name="Pitluck S."/>
            <person name="Mikhailova N."/>
            <person name="Pati A."/>
            <person name="Ivanova N."/>
            <person name="Mavromatis K."/>
            <person name="Chen A."/>
            <person name="Palaniappan K."/>
            <person name="Chain P."/>
            <person name="Land M."/>
            <person name="Hauser L."/>
            <person name="Chang Y.J."/>
            <person name="Jeffries C.D."/>
            <person name="Chertkov O."/>
            <person name="Brettin T."/>
            <person name="Detter J.C."/>
            <person name="Han C."/>
            <person name="Ali Z."/>
            <person name="Tindall B.J."/>
            <person name="Goker M."/>
            <person name="Bristow J."/>
            <person name="Eisen J.A."/>
            <person name="Markowitz V."/>
            <person name="Hugenholtz P."/>
            <person name="Kyrpides N.C."/>
            <person name="Klenk H.P."/>
        </authorList>
    </citation>
    <scope>NUCLEOTIDE SEQUENCE [LARGE SCALE GENOMIC DNA]</scope>
    <source>
        <strain evidence="3">DSM 44928 / JCM 14897 / NBRC 102108 / NRRL B-24433 / ID139908</strain>
    </source>
</reference>
<dbReference type="HOGENOM" id="CLU_1632373_0_0_11"/>
<proteinExistence type="predicted"/>
<keyword evidence="1" id="KW-1133">Transmembrane helix</keyword>
<dbReference type="InParanoid" id="C7Q3K3"/>
<feature type="transmembrane region" description="Helical" evidence="1">
    <location>
        <begin position="42"/>
        <end position="63"/>
    </location>
</feature>
<dbReference type="EMBL" id="CP001700">
    <property type="protein sequence ID" value="ACU75768.1"/>
    <property type="molecule type" value="Genomic_DNA"/>
</dbReference>
<dbReference type="Proteomes" id="UP000000851">
    <property type="component" value="Chromosome"/>
</dbReference>
<accession>C7Q3K3</accession>
<dbReference type="RefSeq" id="WP_015795496.1">
    <property type="nucleotide sequence ID" value="NC_013131.1"/>
</dbReference>
<dbReference type="AlphaFoldDB" id="C7Q3K3"/>
<evidence type="ECO:0000256" key="1">
    <source>
        <dbReference type="SAM" id="Phobius"/>
    </source>
</evidence>
<keyword evidence="1" id="KW-0472">Membrane</keyword>
<name>C7Q3K3_CATAD</name>
<protein>
    <submittedName>
        <fullName evidence="2">Uncharacterized protein</fullName>
    </submittedName>
</protein>
<feature type="transmembrane region" description="Helical" evidence="1">
    <location>
        <begin position="12"/>
        <end position="36"/>
    </location>
</feature>
<sequence>MRRSPYTDDVQIGPSPFWVGLFTGIPALAALGPAILVRHDGGIWWFIAVAFVLMGTAVMRNCLRVRSATLSQRSVIRFKDFDLALLTEARLFHAAGRGNSWWEMRLRDARGRRMVIRLNGFRSTDRQQFMRALQPYLDRPQAQVEGPFAEASAGGLWWPRRG</sequence>
<dbReference type="KEGG" id="cai:Caci_6935"/>
<keyword evidence="3" id="KW-1185">Reference proteome</keyword>
<keyword evidence="1" id="KW-0812">Transmembrane</keyword>
<evidence type="ECO:0000313" key="3">
    <source>
        <dbReference type="Proteomes" id="UP000000851"/>
    </source>
</evidence>
<evidence type="ECO:0000313" key="2">
    <source>
        <dbReference type="EMBL" id="ACU75768.1"/>
    </source>
</evidence>
<organism evidence="2 3">
    <name type="scientific">Catenulispora acidiphila (strain DSM 44928 / JCM 14897 / NBRC 102108 / NRRL B-24433 / ID139908)</name>
    <dbReference type="NCBI Taxonomy" id="479433"/>
    <lineage>
        <taxon>Bacteria</taxon>
        <taxon>Bacillati</taxon>
        <taxon>Actinomycetota</taxon>
        <taxon>Actinomycetes</taxon>
        <taxon>Catenulisporales</taxon>
        <taxon>Catenulisporaceae</taxon>
        <taxon>Catenulispora</taxon>
    </lineage>
</organism>
<gene>
    <name evidence="2" type="ordered locus">Caci_6935</name>
</gene>